<dbReference type="Gene3D" id="3.60.15.10">
    <property type="entry name" value="Ribonuclease Z/Hydroxyacylglutathione hydrolase-like"/>
    <property type="match status" value="1"/>
</dbReference>
<proteinExistence type="predicted"/>
<dbReference type="CDD" id="cd16278">
    <property type="entry name" value="metallo-hydrolase-like_MBL-fold"/>
    <property type="match status" value="1"/>
</dbReference>
<dbReference type="AlphaFoldDB" id="A0A1E3H0U9"/>
<dbReference type="InterPro" id="IPR036388">
    <property type="entry name" value="WH-like_DNA-bd_sf"/>
</dbReference>
<dbReference type="GO" id="GO:0016787">
    <property type="term" value="F:hydrolase activity"/>
    <property type="evidence" value="ECO:0007669"/>
    <property type="project" value="UniProtKB-KW"/>
</dbReference>
<evidence type="ECO:0000259" key="1">
    <source>
        <dbReference type="SMART" id="SM00849"/>
    </source>
</evidence>
<dbReference type="InterPro" id="IPR050662">
    <property type="entry name" value="Sec-metab_biosynth-thioest"/>
</dbReference>
<protein>
    <submittedName>
        <fullName evidence="2">Hydroxyacylglutathione hydrolase</fullName>
    </submittedName>
</protein>
<dbReference type="Proteomes" id="UP000094622">
    <property type="component" value="Unassembled WGS sequence"/>
</dbReference>
<reference evidence="2 3" key="1">
    <citation type="submission" date="2016-07" db="EMBL/GenBank/DDBJ databases">
        <title>Draft Genome Sequence of Methylobrevis pamukkalensis PK2.</title>
        <authorList>
            <person name="Vasilenko O.V."/>
            <person name="Doronina N.V."/>
            <person name="Shmareva M.N."/>
            <person name="Tarlachkov S.V."/>
            <person name="Mustakhimov I."/>
            <person name="Trotsenko Y.A."/>
        </authorList>
    </citation>
    <scope>NUCLEOTIDE SEQUENCE [LARGE SCALE GENOMIC DNA]</scope>
    <source>
        <strain evidence="2 3">PK2</strain>
    </source>
</reference>
<dbReference type="InterPro" id="IPR001279">
    <property type="entry name" value="Metallo-B-lactamas"/>
</dbReference>
<keyword evidence="2" id="KW-0378">Hydrolase</keyword>
<dbReference type="Gene3D" id="1.10.10.10">
    <property type="entry name" value="Winged helix-like DNA-binding domain superfamily/Winged helix DNA-binding domain"/>
    <property type="match status" value="1"/>
</dbReference>
<comment type="caution">
    <text evidence="2">The sequence shown here is derived from an EMBL/GenBank/DDBJ whole genome shotgun (WGS) entry which is preliminary data.</text>
</comment>
<evidence type="ECO:0000313" key="3">
    <source>
        <dbReference type="Proteomes" id="UP000094622"/>
    </source>
</evidence>
<keyword evidence="3" id="KW-1185">Reference proteome</keyword>
<dbReference type="InterPro" id="IPR041516">
    <property type="entry name" value="LACTB2_WH"/>
</dbReference>
<dbReference type="RefSeq" id="WP_069307400.1">
    <property type="nucleotide sequence ID" value="NZ_MCRJ01000075.1"/>
</dbReference>
<dbReference type="PATRIC" id="fig|1439726.3.peg.3085"/>
<dbReference type="Pfam" id="PF17778">
    <property type="entry name" value="WHD_BLACT"/>
    <property type="match status" value="1"/>
</dbReference>
<sequence>MSALVFDRAFDPAHGEAVELVPGLRRLTAANAGPFTFRGTNSYVVGTGSLVVIDPGPDDAAHVAALVAACGGRPVSHILVTHTHRDHSPAARALQALTGGEIVAEGPHRPARPLGAGEAYAMEASADRDFRPDRILAGGEVLVTPAGRFTAVATPGHTANHLAFALEETEFLFSGDHVMAWSTTVVAPPDGAMADYMASLERIAACPQQVYLPGHGGPVRDGPAFVAGLHAHRLGREAAILGAVAGGADTAPAIVRAVYRDLDPRLEGAAAMSVFSHLEDLVARGRLATDGAPRPDGRYRSL</sequence>
<evidence type="ECO:0000313" key="2">
    <source>
        <dbReference type="EMBL" id="ODN69765.1"/>
    </source>
</evidence>
<dbReference type="Pfam" id="PF00753">
    <property type="entry name" value="Lactamase_B"/>
    <property type="match status" value="1"/>
</dbReference>
<dbReference type="PANTHER" id="PTHR23131:SF0">
    <property type="entry name" value="ENDORIBONUCLEASE LACTB2"/>
    <property type="match status" value="1"/>
</dbReference>
<dbReference type="PANTHER" id="PTHR23131">
    <property type="entry name" value="ENDORIBONUCLEASE LACTB2"/>
    <property type="match status" value="1"/>
</dbReference>
<dbReference type="SUPFAM" id="SSF56281">
    <property type="entry name" value="Metallo-hydrolase/oxidoreductase"/>
    <property type="match status" value="1"/>
</dbReference>
<name>A0A1E3H0U9_9HYPH</name>
<gene>
    <name evidence="2" type="ORF">A6302_02932</name>
</gene>
<dbReference type="OrthoDB" id="9788263at2"/>
<dbReference type="SMART" id="SM00849">
    <property type="entry name" value="Lactamase_B"/>
    <property type="match status" value="1"/>
</dbReference>
<organism evidence="2 3">
    <name type="scientific">Methylobrevis pamukkalensis</name>
    <dbReference type="NCBI Taxonomy" id="1439726"/>
    <lineage>
        <taxon>Bacteria</taxon>
        <taxon>Pseudomonadati</taxon>
        <taxon>Pseudomonadota</taxon>
        <taxon>Alphaproteobacteria</taxon>
        <taxon>Hyphomicrobiales</taxon>
        <taxon>Pleomorphomonadaceae</taxon>
        <taxon>Methylobrevis</taxon>
    </lineage>
</organism>
<dbReference type="InterPro" id="IPR036866">
    <property type="entry name" value="RibonucZ/Hydroxyglut_hydro"/>
</dbReference>
<dbReference type="EMBL" id="MCRJ01000075">
    <property type="protein sequence ID" value="ODN69765.1"/>
    <property type="molecule type" value="Genomic_DNA"/>
</dbReference>
<accession>A0A1E3H0U9</accession>
<feature type="domain" description="Metallo-beta-lactamase" evidence="1">
    <location>
        <begin position="39"/>
        <end position="215"/>
    </location>
</feature>